<sequence length="203" mass="21822">MASVYGPDKFSVPSEADAPDVPATIITLLDSMRPSLIGHASSIADRTAKYGTASASSIQAPAGTVVVSVELSAIWVKTSSTLDQWATIVQHSDPVRNTGQSFVNSDVWTVCRNGVVPDTGIYNVYAYASEESGAAVDDKIRESRVNVNGDFIFGGSTTGHFYWRWTGARTLSLTKGDKINQEVQQRSGAGLTINTELTYQRIL</sequence>
<name>A0A173G9C0_9CAUD</name>
<accession>A0A173G9C0</accession>
<organism evidence="1 2">
    <name type="scientific">Propionibacterium phage PFR1</name>
    <dbReference type="NCBI Taxonomy" id="1838137"/>
    <lineage>
        <taxon>Viruses</taxon>
        <taxon>Duplodnaviria</taxon>
        <taxon>Heunggongvirae</taxon>
        <taxon>Uroviricota</taxon>
        <taxon>Caudoviricetes</taxon>
        <taxon>Pulverervirus</taxon>
        <taxon>Pulverervirus PFR1</taxon>
    </lineage>
</organism>
<evidence type="ECO:0000313" key="2">
    <source>
        <dbReference type="Proteomes" id="UP000204227"/>
    </source>
</evidence>
<keyword evidence="2" id="KW-1185">Reference proteome</keyword>
<dbReference type="KEGG" id="vg:29066264"/>
<dbReference type="RefSeq" id="YP_009287693.1">
    <property type="nucleotide sequence ID" value="NC_031076.1"/>
</dbReference>
<reference evidence="1 2" key="1">
    <citation type="submission" date="2016-05" db="EMBL/GenBank/DDBJ databases">
        <title>Dynamic interactions between prophages, induce lysis in Propionibacterium acnes.</title>
        <authorList>
            <person name="Brown T.L."/>
            <person name="Tucci J."/>
            <person name="Dyson Z.A."/>
            <person name="Petrovski S."/>
        </authorList>
    </citation>
    <scope>NUCLEOTIDE SEQUENCE [LARGE SCALE GENOMIC DNA]</scope>
</reference>
<dbReference type="Proteomes" id="UP000204227">
    <property type="component" value="Segment"/>
</dbReference>
<proteinExistence type="predicted"/>
<evidence type="ECO:0000313" key="1">
    <source>
        <dbReference type="EMBL" id="ANH49882.1"/>
    </source>
</evidence>
<dbReference type="GeneID" id="29066264"/>
<dbReference type="EMBL" id="KU984979">
    <property type="protein sequence ID" value="ANH49882.1"/>
    <property type="molecule type" value="Genomic_DNA"/>
</dbReference>
<gene>
    <name evidence="1" type="ORF">PFR1_17</name>
</gene>
<protein>
    <submittedName>
        <fullName evidence="1">Uncharacterized protein</fullName>
    </submittedName>
</protein>